<dbReference type="PANTHER" id="PTHR12734:SF0">
    <property type="entry name" value="18S RRNA (GUANINE-N(7))-METHYLTRANSFERASE-RELATED"/>
    <property type="match status" value="1"/>
</dbReference>
<dbReference type="EMBL" id="BART01001515">
    <property type="protein sequence ID" value="GAG70250.1"/>
    <property type="molecule type" value="Genomic_DNA"/>
</dbReference>
<reference evidence="1" key="1">
    <citation type="journal article" date="2014" name="Front. Microbiol.">
        <title>High frequency of phylogenetically diverse reductive dehalogenase-homologous genes in deep subseafloor sedimentary metagenomes.</title>
        <authorList>
            <person name="Kawai M."/>
            <person name="Futagami T."/>
            <person name="Toyoda A."/>
            <person name="Takaki Y."/>
            <person name="Nishi S."/>
            <person name="Hori S."/>
            <person name="Arai W."/>
            <person name="Tsubouchi T."/>
            <person name="Morono Y."/>
            <person name="Uchiyama I."/>
            <person name="Ito T."/>
            <person name="Fujiyama A."/>
            <person name="Inagaki F."/>
            <person name="Takami H."/>
        </authorList>
    </citation>
    <scope>NUCLEOTIDE SEQUENCE</scope>
    <source>
        <strain evidence="1">Expedition CK06-06</strain>
    </source>
</reference>
<organism evidence="1">
    <name type="scientific">marine sediment metagenome</name>
    <dbReference type="NCBI Taxonomy" id="412755"/>
    <lineage>
        <taxon>unclassified sequences</taxon>
        <taxon>metagenomes</taxon>
        <taxon>ecological metagenomes</taxon>
    </lineage>
</organism>
<dbReference type="GO" id="GO:0070476">
    <property type="term" value="P:rRNA (guanine-N7)-methylation"/>
    <property type="evidence" value="ECO:0007669"/>
    <property type="project" value="InterPro"/>
</dbReference>
<proteinExistence type="predicted"/>
<sequence>MSDDYFFNVKRKRPEELFESVLDYFNNETLSNYAESKSIMRTQRKITLRALDILELKKDQCVILDAGSGPGFAAMYLDELGHKTITLDIIADFLKFYDIKDLNPILADMCYPPFQPNISDFRRIIYL</sequence>
<accession>X0ZKR7</accession>
<evidence type="ECO:0008006" key="2">
    <source>
        <dbReference type="Google" id="ProtNLM"/>
    </source>
</evidence>
<protein>
    <recommendedName>
        <fullName evidence="2">Methyltransferase type 11 domain-containing protein</fullName>
    </recommendedName>
</protein>
<dbReference type="Gene3D" id="3.40.50.150">
    <property type="entry name" value="Vaccinia Virus protein VP39"/>
    <property type="match status" value="1"/>
</dbReference>
<dbReference type="InterPro" id="IPR039769">
    <property type="entry name" value="Bud23-like"/>
</dbReference>
<evidence type="ECO:0000313" key="1">
    <source>
        <dbReference type="EMBL" id="GAG70250.1"/>
    </source>
</evidence>
<dbReference type="SUPFAM" id="SSF53335">
    <property type="entry name" value="S-adenosyl-L-methionine-dependent methyltransferases"/>
    <property type="match status" value="1"/>
</dbReference>
<comment type="caution">
    <text evidence="1">The sequence shown here is derived from an EMBL/GenBank/DDBJ whole genome shotgun (WGS) entry which is preliminary data.</text>
</comment>
<name>X0ZKR7_9ZZZZ</name>
<dbReference type="GO" id="GO:0005730">
    <property type="term" value="C:nucleolus"/>
    <property type="evidence" value="ECO:0007669"/>
    <property type="project" value="TreeGrafter"/>
</dbReference>
<dbReference type="GO" id="GO:0016435">
    <property type="term" value="F:rRNA (guanine) methyltransferase activity"/>
    <property type="evidence" value="ECO:0007669"/>
    <property type="project" value="InterPro"/>
</dbReference>
<dbReference type="AlphaFoldDB" id="X0ZKR7"/>
<gene>
    <name evidence="1" type="ORF">S01H4_05278</name>
</gene>
<dbReference type="PANTHER" id="PTHR12734">
    <property type="entry name" value="METHYLTRANSFERASE-RELATED"/>
    <property type="match status" value="1"/>
</dbReference>
<dbReference type="InterPro" id="IPR029063">
    <property type="entry name" value="SAM-dependent_MTases_sf"/>
</dbReference>